<feature type="transmembrane region" description="Helical" evidence="6">
    <location>
        <begin position="361"/>
        <end position="387"/>
    </location>
</feature>
<dbReference type="Pfam" id="PF07690">
    <property type="entry name" value="MFS_1"/>
    <property type="match status" value="1"/>
</dbReference>
<dbReference type="GO" id="GO:0005886">
    <property type="term" value="C:plasma membrane"/>
    <property type="evidence" value="ECO:0007669"/>
    <property type="project" value="UniProtKB-SubCell"/>
</dbReference>
<dbReference type="SUPFAM" id="SSF103473">
    <property type="entry name" value="MFS general substrate transporter"/>
    <property type="match status" value="1"/>
</dbReference>
<dbReference type="PANTHER" id="PTHR23531:SF2">
    <property type="entry name" value="PERMEASE"/>
    <property type="match status" value="1"/>
</dbReference>
<feature type="transmembrane region" description="Helical" evidence="6">
    <location>
        <begin position="142"/>
        <end position="163"/>
    </location>
</feature>
<dbReference type="CDD" id="cd17489">
    <property type="entry name" value="MFS_YfcJ_like"/>
    <property type="match status" value="1"/>
</dbReference>
<dbReference type="Gene3D" id="1.20.1250.20">
    <property type="entry name" value="MFS general substrate transporter like domains"/>
    <property type="match status" value="1"/>
</dbReference>
<feature type="transmembrane region" description="Helical" evidence="6">
    <location>
        <begin position="106"/>
        <end position="130"/>
    </location>
</feature>
<feature type="transmembrane region" description="Helical" evidence="6">
    <location>
        <begin position="335"/>
        <end position="355"/>
    </location>
</feature>
<dbReference type="PANTHER" id="PTHR23531">
    <property type="entry name" value="QUINOLENE RESISTANCE PROTEIN NORA"/>
    <property type="match status" value="1"/>
</dbReference>
<feature type="transmembrane region" description="Helical" evidence="6">
    <location>
        <begin position="51"/>
        <end position="70"/>
    </location>
</feature>
<dbReference type="GO" id="GO:0022857">
    <property type="term" value="F:transmembrane transporter activity"/>
    <property type="evidence" value="ECO:0007669"/>
    <property type="project" value="InterPro"/>
</dbReference>
<gene>
    <name evidence="8" type="ORF">G4D61_12170</name>
</gene>
<comment type="subcellular location">
    <subcellularLocation>
        <location evidence="1">Cell membrane</location>
        <topology evidence="1">Multi-pass membrane protein</topology>
    </subcellularLocation>
</comment>
<evidence type="ECO:0000256" key="5">
    <source>
        <dbReference type="ARBA" id="ARBA00023136"/>
    </source>
</evidence>
<feature type="transmembrane region" description="Helical" evidence="6">
    <location>
        <begin position="82"/>
        <end position="100"/>
    </location>
</feature>
<dbReference type="Proteomes" id="UP000476934">
    <property type="component" value="Unassembled WGS sequence"/>
</dbReference>
<dbReference type="InterPro" id="IPR020846">
    <property type="entry name" value="MFS_dom"/>
</dbReference>
<evidence type="ECO:0000256" key="3">
    <source>
        <dbReference type="ARBA" id="ARBA00022692"/>
    </source>
</evidence>
<organism evidence="8 9">
    <name type="scientific">Heyndrickxia ginsengihumi</name>
    <dbReference type="NCBI Taxonomy" id="363870"/>
    <lineage>
        <taxon>Bacteria</taxon>
        <taxon>Bacillati</taxon>
        <taxon>Bacillota</taxon>
        <taxon>Bacilli</taxon>
        <taxon>Bacillales</taxon>
        <taxon>Bacillaceae</taxon>
        <taxon>Heyndrickxia</taxon>
    </lineage>
</organism>
<feature type="domain" description="Major facilitator superfamily (MFS) profile" evidence="7">
    <location>
        <begin position="17"/>
        <end position="390"/>
    </location>
</feature>
<protein>
    <submittedName>
        <fullName evidence="8">MFS transporter</fullName>
    </submittedName>
</protein>
<comment type="caution">
    <text evidence="8">The sequence shown here is derived from an EMBL/GenBank/DDBJ whole genome shotgun (WGS) entry which is preliminary data.</text>
</comment>
<dbReference type="EMBL" id="JAAIWK010000020">
    <property type="protein sequence ID" value="NEY20714.1"/>
    <property type="molecule type" value="Genomic_DNA"/>
</dbReference>
<dbReference type="RefSeq" id="WP_163174059.1">
    <property type="nucleotide sequence ID" value="NZ_JAAIWK010000020.1"/>
</dbReference>
<evidence type="ECO:0000256" key="6">
    <source>
        <dbReference type="SAM" id="Phobius"/>
    </source>
</evidence>
<keyword evidence="3 6" id="KW-0812">Transmembrane</keyword>
<keyword evidence="2" id="KW-0813">Transport</keyword>
<feature type="transmembrane region" description="Helical" evidence="6">
    <location>
        <begin position="215"/>
        <end position="236"/>
    </location>
</feature>
<dbReference type="InterPro" id="IPR036259">
    <property type="entry name" value="MFS_trans_sf"/>
</dbReference>
<keyword evidence="4 6" id="KW-1133">Transmembrane helix</keyword>
<dbReference type="PROSITE" id="PS50850">
    <property type="entry name" value="MFS"/>
    <property type="match status" value="1"/>
</dbReference>
<keyword evidence="5 6" id="KW-0472">Membrane</keyword>
<feature type="transmembrane region" description="Helical" evidence="6">
    <location>
        <begin position="278"/>
        <end position="296"/>
    </location>
</feature>
<proteinExistence type="predicted"/>
<reference evidence="8 9" key="1">
    <citation type="submission" date="2020-03" db="EMBL/GenBank/DDBJ databases">
        <title>Bacillus aquiflavi sp. nov., isolated from yellow water of strong flavor Chinese baijiu in Yibin region of China.</title>
        <authorList>
            <person name="Xie J."/>
        </authorList>
    </citation>
    <scope>NUCLEOTIDE SEQUENCE [LARGE SCALE GENOMIC DNA]</scope>
    <source>
        <strain evidence="8 9">Gsoil 114</strain>
    </source>
</reference>
<feature type="transmembrane region" description="Helical" evidence="6">
    <location>
        <begin position="18"/>
        <end position="39"/>
    </location>
</feature>
<evidence type="ECO:0000313" key="8">
    <source>
        <dbReference type="EMBL" id="NEY20714.1"/>
    </source>
</evidence>
<dbReference type="InterPro" id="IPR052714">
    <property type="entry name" value="MFS_Exporter"/>
</dbReference>
<sequence length="399" mass="44075">MTDQDLRVNEAKIWTRDFIFICLANFFVFLGFQMTLPTIPLFVKHLGGTDQLIGFVVGIFTFSALLLRPFAGHALESKGRKIVYLFGLLIFVLSVGSYSIAPSILFLFLMRIIQGIGWGFSTTAAGTIATDIIPASKRGEGLGYYGLSGNLALAFGPSLGLFLSNAIPFHILFLICSFLGLLAFILAIQIRYKKVEKKEKTESTTFKVDIYEKNALMPSVLLFFVTVTFGGIATFLPLYTAEKHIAGIQWYFLIYALALMVTRTFAGSLYDKKGHQAIFIPGAFMIIVAMILLSWLPSTLVLFVAAFCYGLGFGSVQPALQAWAMEKTPINRKGMANATFFSFFDLGIGIGAMVFGQIGDLFGYFSIYITSACSVTLSILLYIAILLKDRRKHIVRAHL</sequence>
<evidence type="ECO:0000256" key="1">
    <source>
        <dbReference type="ARBA" id="ARBA00004651"/>
    </source>
</evidence>
<dbReference type="AlphaFoldDB" id="A0A6M0P7N8"/>
<feature type="transmembrane region" description="Helical" evidence="6">
    <location>
        <begin position="169"/>
        <end position="190"/>
    </location>
</feature>
<feature type="transmembrane region" description="Helical" evidence="6">
    <location>
        <begin position="302"/>
        <end position="323"/>
    </location>
</feature>
<evidence type="ECO:0000256" key="4">
    <source>
        <dbReference type="ARBA" id="ARBA00022989"/>
    </source>
</evidence>
<dbReference type="InterPro" id="IPR011701">
    <property type="entry name" value="MFS"/>
</dbReference>
<evidence type="ECO:0000256" key="2">
    <source>
        <dbReference type="ARBA" id="ARBA00022448"/>
    </source>
</evidence>
<evidence type="ECO:0000313" key="9">
    <source>
        <dbReference type="Proteomes" id="UP000476934"/>
    </source>
</evidence>
<keyword evidence="9" id="KW-1185">Reference proteome</keyword>
<accession>A0A6M0P7N8</accession>
<evidence type="ECO:0000259" key="7">
    <source>
        <dbReference type="PROSITE" id="PS50850"/>
    </source>
</evidence>
<feature type="transmembrane region" description="Helical" evidence="6">
    <location>
        <begin position="248"/>
        <end position="266"/>
    </location>
</feature>
<name>A0A6M0P7N8_9BACI</name>